<dbReference type="OrthoDB" id="9803988at2"/>
<dbReference type="GO" id="GO:0015833">
    <property type="term" value="P:peptide transport"/>
    <property type="evidence" value="ECO:0007669"/>
    <property type="project" value="TreeGrafter"/>
</dbReference>
<evidence type="ECO:0000313" key="5">
    <source>
        <dbReference type="EMBL" id="CUH83951.1"/>
    </source>
</evidence>
<keyword evidence="6" id="KW-1185">Reference proteome</keyword>
<dbReference type="SUPFAM" id="SSF53850">
    <property type="entry name" value="Periplasmic binding protein-like II"/>
    <property type="match status" value="1"/>
</dbReference>
<dbReference type="Gene3D" id="3.10.105.10">
    <property type="entry name" value="Dipeptide-binding Protein, Domain 3"/>
    <property type="match status" value="1"/>
</dbReference>
<evidence type="ECO:0000313" key="6">
    <source>
        <dbReference type="Proteomes" id="UP000051681"/>
    </source>
</evidence>
<dbReference type="Proteomes" id="UP000051681">
    <property type="component" value="Unassembled WGS sequence"/>
</dbReference>
<dbReference type="Gene3D" id="3.40.190.10">
    <property type="entry name" value="Periplasmic binding protein-like II"/>
    <property type="match status" value="1"/>
</dbReference>
<dbReference type="PROSITE" id="PS51257">
    <property type="entry name" value="PROKAR_LIPOPROTEIN"/>
    <property type="match status" value="1"/>
</dbReference>
<dbReference type="PANTHER" id="PTHR30290:SF62">
    <property type="entry name" value="OLIGOPEPTIDE ABC TRANSPORTER, PERIPLASMIC OLIGOPEPTIDE-BINDING PROTEIN"/>
    <property type="match status" value="1"/>
</dbReference>
<reference evidence="5 6" key="1">
    <citation type="submission" date="2015-09" db="EMBL/GenBank/DDBJ databases">
        <authorList>
            <consortium name="Swine Surveillance"/>
        </authorList>
    </citation>
    <scope>NUCLEOTIDE SEQUENCE [LARGE SCALE GENOMIC DNA]</scope>
    <source>
        <strain evidence="5 6">CECT 8383</strain>
    </source>
</reference>
<dbReference type="GO" id="GO:1904680">
    <property type="term" value="F:peptide transmembrane transporter activity"/>
    <property type="evidence" value="ECO:0007669"/>
    <property type="project" value="TreeGrafter"/>
</dbReference>
<name>A0A0P1GNE4_9RHOB</name>
<evidence type="ECO:0000256" key="1">
    <source>
        <dbReference type="ARBA" id="ARBA00004418"/>
    </source>
</evidence>
<organism evidence="5 6">
    <name type="scientific">Thalassovita mediterranea</name>
    <dbReference type="NCBI Taxonomy" id="340021"/>
    <lineage>
        <taxon>Bacteria</taxon>
        <taxon>Pseudomonadati</taxon>
        <taxon>Pseudomonadota</taxon>
        <taxon>Alphaproteobacteria</taxon>
        <taxon>Rhodobacterales</taxon>
        <taxon>Roseobacteraceae</taxon>
        <taxon>Thalassovita</taxon>
    </lineage>
</organism>
<dbReference type="EMBL" id="CYSF01000006">
    <property type="protein sequence ID" value="CUH83951.1"/>
    <property type="molecule type" value="Genomic_DNA"/>
</dbReference>
<feature type="domain" description="Solute-binding protein family 5" evidence="4">
    <location>
        <begin position="135"/>
        <end position="558"/>
    </location>
</feature>
<comment type="subcellular location">
    <subcellularLocation>
        <location evidence="1">Periplasm</location>
    </subcellularLocation>
</comment>
<dbReference type="RefSeq" id="WP_058318401.1">
    <property type="nucleotide sequence ID" value="NZ_CYSF01000006.1"/>
</dbReference>
<dbReference type="STRING" id="340021.TM5383_01155"/>
<gene>
    <name evidence="5" type="ORF">TM5383_01155</name>
</gene>
<feature type="chain" id="PRO_5006063611" evidence="3">
    <location>
        <begin position="23"/>
        <end position="684"/>
    </location>
</feature>
<dbReference type="PANTHER" id="PTHR30290">
    <property type="entry name" value="PERIPLASMIC BINDING COMPONENT OF ABC TRANSPORTER"/>
    <property type="match status" value="1"/>
</dbReference>
<comment type="similarity">
    <text evidence="2">Belongs to the bacterial solute-binding protein 5 family.</text>
</comment>
<dbReference type="InterPro" id="IPR039424">
    <property type="entry name" value="SBP_5"/>
</dbReference>
<dbReference type="InterPro" id="IPR000914">
    <property type="entry name" value="SBP_5_dom"/>
</dbReference>
<proteinExistence type="inferred from homology"/>
<sequence length="684" mass="75475">MTSKSILLSGAALVAFATAASASCPAVTVADMQGLSSDYPQQFELAEFESKASCDLGFAQNPAIADLNARILGNAALADVADRLPKEALVVAPYAEIGSYGGAITGLSKATESGTSDLLSVRHVNFVRYADDLQTVVPNIAKAWAWNDAYTELTITLREGHKWSDGAAFTAADVEFWMNDIILNPDVYEKTPSRWLFAGEPVKVEALDDLTVKFTLPVPTPGLLNRFAVDYGQPFQPKHFLSQFMPKYNENAEAMAQEYGFENAAAAVDFYYGGSDWKDVPSPLLKDADKAAKIGRAVVPTLESYIVVEESAEGRKLVANPYFHQVDTAGNQLPYINEIVETYVSDKEVQNLKIMNGDVVWKQQAVFLEDFPLLKENEAGGNYTVSFAPTFGENVFFSFNRTHKDPVLAAIFNDVRFNKAMSVAMNRDEINEIVYLGQGTPMQGVPAEPKTVAFVSDEVLNKDINYDPEMAKSLLAEMGLKDADGDGTVERPDGKPLVVRLVYSSQGVPVKMMELVRDYWTAVGVRVDLKETTSDEYRASGNNNDLDLTTWKYDGNAGPTISQDATVFIPPFGDFFNPGTGFGWAAWKDTAGAEGVEPPADIAKLWDLSEQFLQQEMGSEESNRLGAEITKIHTDNFLKIGTVGDIVAPFMYRNDLTNVKPIKAKTYDFYWTYPYRPQQWFLKK</sequence>
<keyword evidence="3" id="KW-0732">Signal</keyword>
<evidence type="ECO:0000256" key="3">
    <source>
        <dbReference type="SAM" id="SignalP"/>
    </source>
</evidence>
<evidence type="ECO:0000256" key="2">
    <source>
        <dbReference type="ARBA" id="ARBA00005695"/>
    </source>
</evidence>
<feature type="signal peptide" evidence="3">
    <location>
        <begin position="1"/>
        <end position="22"/>
    </location>
</feature>
<protein>
    <submittedName>
        <fullName evidence="5">Putative ABC transporter-binding protein</fullName>
    </submittedName>
</protein>
<dbReference type="AlphaFoldDB" id="A0A0P1GNE4"/>
<accession>A0A0P1GNE4</accession>
<dbReference type="CDD" id="cd08500">
    <property type="entry name" value="PBP2_NikA_DppA_OppA_like_4"/>
    <property type="match status" value="1"/>
</dbReference>
<dbReference type="Pfam" id="PF00496">
    <property type="entry name" value="SBP_bac_5"/>
    <property type="match status" value="1"/>
</dbReference>
<evidence type="ECO:0000259" key="4">
    <source>
        <dbReference type="Pfam" id="PF00496"/>
    </source>
</evidence>